<dbReference type="AlphaFoldDB" id="E0VL57"/>
<dbReference type="HOGENOM" id="CLU_2213085_0_0_1"/>
<dbReference type="KEGG" id="phu:Phum_PHUM281510"/>
<sequence>MAPILYYVIGHTLIKYMHIQSTSNIAKNVLLSSNTPQVRSQNSNISSSAPCDLFENRLKFEHSIDYNIASLQVDAHKKRLKKLRKELTYLQDTAWKYQNIEKILGQN</sequence>
<dbReference type="EnsemblMetazoa" id="PHUM281510-RA">
    <property type="protein sequence ID" value="PHUM281510-PA"/>
    <property type="gene ID" value="PHUM281510"/>
</dbReference>
<accession>E0VL57</accession>
<dbReference type="CTD" id="8229473"/>
<dbReference type="GeneID" id="8229473"/>
<dbReference type="Proteomes" id="UP000009046">
    <property type="component" value="Unassembled WGS sequence"/>
</dbReference>
<evidence type="ECO:0000313" key="4">
    <source>
        <dbReference type="Proteomes" id="UP000009046"/>
    </source>
</evidence>
<evidence type="ECO:0000313" key="3">
    <source>
        <dbReference type="EnsemblMetazoa" id="PHUM281510-PA"/>
    </source>
</evidence>
<proteinExistence type="predicted"/>
<dbReference type="OrthoDB" id="6374621at2759"/>
<dbReference type="VEuPathDB" id="VectorBase:PHUM281510"/>
<evidence type="ECO:0000313" key="2">
    <source>
        <dbReference type="EMBL" id="EEB14113.1"/>
    </source>
</evidence>
<dbReference type="EMBL" id="AAZO01003270">
    <property type="status" value="NOT_ANNOTATED_CDS"/>
    <property type="molecule type" value="Genomic_DNA"/>
</dbReference>
<gene>
    <name evidence="3" type="primary">8229473</name>
    <name evidence="2" type="ORF">Phum_PHUM281510</name>
</gene>
<dbReference type="InParanoid" id="E0VL57"/>
<name>E0VL57_PEDHC</name>
<organism>
    <name type="scientific">Pediculus humanus subsp. corporis</name>
    <name type="common">Body louse</name>
    <dbReference type="NCBI Taxonomy" id="121224"/>
    <lineage>
        <taxon>Eukaryota</taxon>
        <taxon>Metazoa</taxon>
        <taxon>Ecdysozoa</taxon>
        <taxon>Arthropoda</taxon>
        <taxon>Hexapoda</taxon>
        <taxon>Insecta</taxon>
        <taxon>Pterygota</taxon>
        <taxon>Neoptera</taxon>
        <taxon>Paraneoptera</taxon>
        <taxon>Psocodea</taxon>
        <taxon>Troctomorpha</taxon>
        <taxon>Phthiraptera</taxon>
        <taxon>Anoplura</taxon>
        <taxon>Pediculidae</taxon>
        <taxon>Pediculus</taxon>
    </lineage>
</organism>
<protein>
    <submittedName>
        <fullName evidence="2 3">Uncharacterized protein</fullName>
    </submittedName>
</protein>
<reference evidence="3" key="3">
    <citation type="submission" date="2020-05" db="UniProtKB">
        <authorList>
            <consortium name="EnsemblMetazoa"/>
        </authorList>
    </citation>
    <scope>IDENTIFICATION</scope>
    <source>
        <strain evidence="3">USDA</strain>
    </source>
</reference>
<reference evidence="2" key="1">
    <citation type="submission" date="2007-04" db="EMBL/GenBank/DDBJ databases">
        <title>Annotation of Pediculus humanus corporis strain USDA.</title>
        <authorList>
            <person name="Kirkness E."/>
            <person name="Hannick L."/>
            <person name="Hass B."/>
            <person name="Bruggner R."/>
            <person name="Lawson D."/>
            <person name="Bidwell S."/>
            <person name="Joardar V."/>
            <person name="Caler E."/>
            <person name="Walenz B."/>
            <person name="Inman J."/>
            <person name="Schobel S."/>
            <person name="Galinsky K."/>
            <person name="Amedeo P."/>
            <person name="Strausberg R."/>
        </authorList>
    </citation>
    <scope>NUCLEOTIDE SEQUENCE</scope>
    <source>
        <strain evidence="2">USDA</strain>
    </source>
</reference>
<feature type="coiled-coil region" evidence="1">
    <location>
        <begin position="66"/>
        <end position="93"/>
    </location>
</feature>
<evidence type="ECO:0000256" key="1">
    <source>
        <dbReference type="SAM" id="Coils"/>
    </source>
</evidence>
<reference evidence="2" key="2">
    <citation type="submission" date="2007-04" db="EMBL/GenBank/DDBJ databases">
        <title>The genome of the human body louse.</title>
        <authorList>
            <consortium name="The Human Body Louse Genome Consortium"/>
            <person name="Kirkness E."/>
            <person name="Walenz B."/>
            <person name="Hass B."/>
            <person name="Bruggner R."/>
            <person name="Strausberg R."/>
        </authorList>
    </citation>
    <scope>NUCLEOTIDE SEQUENCE</scope>
    <source>
        <strain evidence="2">USDA</strain>
    </source>
</reference>
<dbReference type="RefSeq" id="XP_002426851.1">
    <property type="nucleotide sequence ID" value="XM_002426806.1"/>
</dbReference>
<keyword evidence="4" id="KW-1185">Reference proteome</keyword>
<keyword evidence="1" id="KW-0175">Coiled coil</keyword>
<dbReference type="EMBL" id="DS235269">
    <property type="protein sequence ID" value="EEB14113.1"/>
    <property type="molecule type" value="Genomic_DNA"/>
</dbReference>